<reference evidence="2 3" key="1">
    <citation type="journal article" date="2013" name="Genome Announc.">
        <title>Draft Genome Sequence of Aeromonas molluscorum Strain 848TT, Isolated from Bivalve Molluscs.</title>
        <authorList>
            <person name="Spataro N."/>
            <person name="Farfan M."/>
            <person name="Albarral V."/>
            <person name="Sanglas A."/>
            <person name="Loren J.G."/>
            <person name="Fuste M.C."/>
            <person name="Bosch E."/>
        </authorList>
    </citation>
    <scope>NUCLEOTIDE SEQUENCE [LARGE SCALE GENOMIC DNA]</scope>
    <source>
        <strain evidence="2 3">848</strain>
    </source>
</reference>
<evidence type="ECO:0000313" key="3">
    <source>
        <dbReference type="Proteomes" id="UP000013526"/>
    </source>
</evidence>
<sequence length="53" mass="5775">MMDLALLMEEGEIAGEMALLLAASPKISEFLRRAPTQPGEKTQAAHHELERAA</sequence>
<dbReference type="AlphaFoldDB" id="R1H681"/>
<dbReference type="EMBL" id="AQGQ01000023">
    <property type="protein sequence ID" value="EOD55991.1"/>
    <property type="molecule type" value="Genomic_DNA"/>
</dbReference>
<proteinExistence type="predicted"/>
<feature type="region of interest" description="Disordered" evidence="1">
    <location>
        <begin position="32"/>
        <end position="53"/>
    </location>
</feature>
<organism evidence="2 3">
    <name type="scientific">Aeromonas molluscorum 848</name>
    <dbReference type="NCBI Taxonomy" id="1268236"/>
    <lineage>
        <taxon>Bacteria</taxon>
        <taxon>Pseudomonadati</taxon>
        <taxon>Pseudomonadota</taxon>
        <taxon>Gammaproteobacteria</taxon>
        <taxon>Aeromonadales</taxon>
        <taxon>Aeromonadaceae</taxon>
        <taxon>Aeromonas</taxon>
    </lineage>
</organism>
<evidence type="ECO:0000313" key="2">
    <source>
        <dbReference type="EMBL" id="EOD55991.1"/>
    </source>
</evidence>
<feature type="non-terminal residue" evidence="2">
    <location>
        <position position="53"/>
    </location>
</feature>
<keyword evidence="3" id="KW-1185">Reference proteome</keyword>
<gene>
    <name evidence="2" type="ORF">G113_05834</name>
</gene>
<accession>R1H681</accession>
<dbReference type="Proteomes" id="UP000013526">
    <property type="component" value="Unassembled WGS sequence"/>
</dbReference>
<evidence type="ECO:0000256" key="1">
    <source>
        <dbReference type="SAM" id="MobiDB-lite"/>
    </source>
</evidence>
<feature type="compositionally biased region" description="Basic and acidic residues" evidence="1">
    <location>
        <begin position="43"/>
        <end position="53"/>
    </location>
</feature>
<comment type="caution">
    <text evidence="2">The sequence shown here is derived from an EMBL/GenBank/DDBJ whole genome shotgun (WGS) entry which is preliminary data.</text>
</comment>
<protein>
    <submittedName>
        <fullName evidence="2">VWA domain-containing CoxE-like family protein</fullName>
    </submittedName>
</protein>
<name>R1H681_9GAMM</name>